<evidence type="ECO:0000313" key="2">
    <source>
        <dbReference type="EMBL" id="SDE43185.1"/>
    </source>
</evidence>
<protein>
    <submittedName>
        <fullName evidence="2">Uncharacterized protein</fullName>
    </submittedName>
</protein>
<keyword evidence="3" id="KW-1185">Reference proteome</keyword>
<accession>A0A1G7CXH9</accession>
<keyword evidence="1" id="KW-0472">Membrane</keyword>
<dbReference type="Proteomes" id="UP000198994">
    <property type="component" value="Unassembled WGS sequence"/>
</dbReference>
<dbReference type="RefSeq" id="WP_165617039.1">
    <property type="nucleotide sequence ID" value="NZ_FNAV01000003.1"/>
</dbReference>
<reference evidence="3" key="1">
    <citation type="submission" date="2016-10" db="EMBL/GenBank/DDBJ databases">
        <authorList>
            <person name="Varghese N."/>
            <person name="Submissions S."/>
        </authorList>
    </citation>
    <scope>NUCLEOTIDE SEQUENCE [LARGE SCALE GENOMIC DNA]</scope>
    <source>
        <strain evidence="3">DSM 10146</strain>
    </source>
</reference>
<name>A0A1G7CXH9_9RHOB</name>
<dbReference type="STRING" id="282683.SAMN04488105_103377"/>
<dbReference type="AlphaFoldDB" id="A0A1G7CXH9"/>
<dbReference type="EMBL" id="FNAV01000003">
    <property type="protein sequence ID" value="SDE43185.1"/>
    <property type="molecule type" value="Genomic_DNA"/>
</dbReference>
<keyword evidence="1" id="KW-0812">Transmembrane</keyword>
<proteinExistence type="predicted"/>
<sequence length="48" mass="4955">MSALITILLMAASIVGLFSLSAVAIWWAGRLPIRDSAVPTVASVKSGL</sequence>
<evidence type="ECO:0000313" key="3">
    <source>
        <dbReference type="Proteomes" id="UP000198994"/>
    </source>
</evidence>
<keyword evidence="1" id="KW-1133">Transmembrane helix</keyword>
<evidence type="ECO:0000256" key="1">
    <source>
        <dbReference type="SAM" id="Phobius"/>
    </source>
</evidence>
<gene>
    <name evidence="2" type="ORF">SAMN04488105_103377</name>
</gene>
<feature type="transmembrane region" description="Helical" evidence="1">
    <location>
        <begin position="7"/>
        <end position="29"/>
    </location>
</feature>
<organism evidence="2 3">
    <name type="scientific">Salipiger thiooxidans</name>
    <dbReference type="NCBI Taxonomy" id="282683"/>
    <lineage>
        <taxon>Bacteria</taxon>
        <taxon>Pseudomonadati</taxon>
        <taxon>Pseudomonadota</taxon>
        <taxon>Alphaproteobacteria</taxon>
        <taxon>Rhodobacterales</taxon>
        <taxon>Roseobacteraceae</taxon>
        <taxon>Salipiger</taxon>
    </lineage>
</organism>